<dbReference type="EMBL" id="JEMA01000910">
    <property type="protein sequence ID" value="KYF64474.1"/>
    <property type="molecule type" value="Genomic_DNA"/>
</dbReference>
<dbReference type="Proteomes" id="UP000075260">
    <property type="component" value="Unassembled WGS sequence"/>
</dbReference>
<dbReference type="AlphaFoldDB" id="A0A150Q929"/>
<reference evidence="2 3" key="1">
    <citation type="submission" date="2014-02" db="EMBL/GenBank/DDBJ databases">
        <title>The small core and large imbalanced accessory genome model reveals a collaborative survival strategy of Sorangium cellulosum strains in nature.</title>
        <authorList>
            <person name="Han K."/>
            <person name="Peng R."/>
            <person name="Blom J."/>
            <person name="Li Y.-Z."/>
        </authorList>
    </citation>
    <scope>NUCLEOTIDE SEQUENCE [LARGE SCALE GENOMIC DNA]</scope>
    <source>
        <strain evidence="2 3">So0008-312</strain>
    </source>
</reference>
<proteinExistence type="predicted"/>
<gene>
    <name evidence="2" type="ORF">BE15_09530</name>
</gene>
<comment type="caution">
    <text evidence="2">The sequence shown here is derived from an EMBL/GenBank/DDBJ whole genome shotgun (WGS) entry which is preliminary data.</text>
</comment>
<dbReference type="InterPro" id="IPR002197">
    <property type="entry name" value="HTH_Fis"/>
</dbReference>
<dbReference type="GO" id="GO:0043565">
    <property type="term" value="F:sequence-specific DNA binding"/>
    <property type="evidence" value="ECO:0007669"/>
    <property type="project" value="InterPro"/>
</dbReference>
<dbReference type="Pfam" id="PF02954">
    <property type="entry name" value="HTH_8"/>
    <property type="match status" value="1"/>
</dbReference>
<dbReference type="RefSeq" id="WP_155798874.1">
    <property type="nucleotide sequence ID" value="NZ_JEMA01000910.1"/>
</dbReference>
<feature type="domain" description="DNA binding HTH" evidence="1">
    <location>
        <begin position="15"/>
        <end position="52"/>
    </location>
</feature>
<organism evidence="2 3">
    <name type="scientific">Sorangium cellulosum</name>
    <name type="common">Polyangium cellulosum</name>
    <dbReference type="NCBI Taxonomy" id="56"/>
    <lineage>
        <taxon>Bacteria</taxon>
        <taxon>Pseudomonadati</taxon>
        <taxon>Myxococcota</taxon>
        <taxon>Polyangia</taxon>
        <taxon>Polyangiales</taxon>
        <taxon>Polyangiaceae</taxon>
        <taxon>Sorangium</taxon>
    </lineage>
</organism>
<evidence type="ECO:0000313" key="3">
    <source>
        <dbReference type="Proteomes" id="UP000075260"/>
    </source>
</evidence>
<evidence type="ECO:0000313" key="2">
    <source>
        <dbReference type="EMBL" id="KYF64474.1"/>
    </source>
</evidence>
<evidence type="ECO:0000259" key="1">
    <source>
        <dbReference type="Pfam" id="PF02954"/>
    </source>
</evidence>
<name>A0A150Q929_SORCE</name>
<accession>A0A150Q929</accession>
<protein>
    <recommendedName>
        <fullName evidence="1">DNA binding HTH domain-containing protein</fullName>
    </recommendedName>
</protein>
<sequence>MDKLKALRDKHLAEEEALIREAFEATGWRFREAARWLGLATPSSLQSALRKYPKLKEEASARAAHGDG</sequence>